<evidence type="ECO:0000313" key="2">
    <source>
        <dbReference type="EMBL" id="TVU44412.1"/>
    </source>
</evidence>
<comment type="caution">
    <text evidence="2">The sequence shown here is derived from an EMBL/GenBank/DDBJ whole genome shotgun (WGS) entry which is preliminary data.</text>
</comment>
<dbReference type="OrthoDB" id="695030at2759"/>
<dbReference type="AlphaFoldDB" id="A0A5J9W6T8"/>
<protein>
    <recommendedName>
        <fullName evidence="4">F-box associated domain-containing protein</fullName>
    </recommendedName>
</protein>
<evidence type="ECO:0000256" key="1">
    <source>
        <dbReference type="SAM" id="MobiDB-lite"/>
    </source>
</evidence>
<organism evidence="2 3">
    <name type="scientific">Eragrostis curvula</name>
    <name type="common">weeping love grass</name>
    <dbReference type="NCBI Taxonomy" id="38414"/>
    <lineage>
        <taxon>Eukaryota</taxon>
        <taxon>Viridiplantae</taxon>
        <taxon>Streptophyta</taxon>
        <taxon>Embryophyta</taxon>
        <taxon>Tracheophyta</taxon>
        <taxon>Spermatophyta</taxon>
        <taxon>Magnoliopsida</taxon>
        <taxon>Liliopsida</taxon>
        <taxon>Poales</taxon>
        <taxon>Poaceae</taxon>
        <taxon>PACMAD clade</taxon>
        <taxon>Chloridoideae</taxon>
        <taxon>Eragrostideae</taxon>
        <taxon>Eragrostidinae</taxon>
        <taxon>Eragrostis</taxon>
    </lineage>
</organism>
<dbReference type="PANTHER" id="PTHR31672">
    <property type="entry name" value="BNACNNG10540D PROTEIN"/>
    <property type="match status" value="1"/>
</dbReference>
<feature type="compositionally biased region" description="Basic residues" evidence="1">
    <location>
        <begin position="20"/>
        <end position="30"/>
    </location>
</feature>
<dbReference type="EMBL" id="RWGY01000004">
    <property type="protein sequence ID" value="TVU44412.1"/>
    <property type="molecule type" value="Genomic_DNA"/>
</dbReference>
<evidence type="ECO:0000313" key="3">
    <source>
        <dbReference type="Proteomes" id="UP000324897"/>
    </source>
</evidence>
<feature type="region of interest" description="Disordered" evidence="1">
    <location>
        <begin position="1"/>
        <end position="37"/>
    </location>
</feature>
<evidence type="ECO:0008006" key="4">
    <source>
        <dbReference type="Google" id="ProtNLM"/>
    </source>
</evidence>
<sequence>MAKKKSRRDATEPAAAQPRKPAKTRKRKRGANAAASCDSGLCDDVMPNIFVRLPARTLVASMALSKHHRRMILCPEFRSLHCRLGPPLPQLHIAYIAMANIRRRGKQKDPISGFHGFHVAGVGLNNNAPMRSLASGPKYLDMRYVNTCNGVVLLAGKPGTTTCVLWNPAVADEAKEVTVPVSVNDDCVILGLGCGRRSQSYKLLVSRRQKRSEWLHRRPPITRWPKQLLVYGGLGGGTERPPVLRTVLSAGVDGEISRRSLHINGVIYLLHVKMSAILAFDVDDETVTTIESPSVHVMSNQTQWAFHGCEVEMVTTVDNLSQSMCTLMEISGRPCVETYNGKSRTLWLLTEDHKWEQRCVIKDPCLFYHDFSRCSIAGVWDCGGVLFLYLHHSAAHHDHWLYTVDNDSSTRVLETNLPRHMTPEWSDYAFCWGYKPTLLSPGSIVGKQDEDSRRTEVLKPVNERERRKWLGATLDTARFMEFLVGIMQNAERDD</sequence>
<reference evidence="2 3" key="1">
    <citation type="journal article" date="2019" name="Sci. Rep.">
        <title>A high-quality genome of Eragrostis curvula grass provides insights into Poaceae evolution and supports new strategies to enhance forage quality.</title>
        <authorList>
            <person name="Carballo J."/>
            <person name="Santos B.A.C.M."/>
            <person name="Zappacosta D."/>
            <person name="Garbus I."/>
            <person name="Selva J.P."/>
            <person name="Gallo C.A."/>
            <person name="Diaz A."/>
            <person name="Albertini E."/>
            <person name="Caccamo M."/>
            <person name="Echenique V."/>
        </authorList>
    </citation>
    <scope>NUCLEOTIDE SEQUENCE [LARGE SCALE GENOMIC DNA]</scope>
    <source>
        <strain evidence="3">cv. Victoria</strain>
        <tissue evidence="2">Leaf</tissue>
    </source>
</reference>
<dbReference type="Proteomes" id="UP000324897">
    <property type="component" value="Chromosome 5"/>
</dbReference>
<proteinExistence type="predicted"/>
<dbReference type="PANTHER" id="PTHR31672:SF13">
    <property type="entry name" value="F-BOX PROTEIN CPR30-LIKE"/>
    <property type="match status" value="1"/>
</dbReference>
<gene>
    <name evidence="2" type="ORF">EJB05_03853</name>
</gene>
<name>A0A5J9W6T8_9POAL</name>
<keyword evidence="3" id="KW-1185">Reference proteome</keyword>
<feature type="non-terminal residue" evidence="2">
    <location>
        <position position="1"/>
    </location>
</feature>
<dbReference type="InterPro" id="IPR050796">
    <property type="entry name" value="SCF_F-box_component"/>
</dbReference>
<dbReference type="Gramene" id="TVU44412">
    <property type="protein sequence ID" value="TVU44412"/>
    <property type="gene ID" value="EJB05_03853"/>
</dbReference>
<accession>A0A5J9W6T8</accession>